<reference evidence="1" key="1">
    <citation type="submission" date="2022-11" db="EMBL/GenBank/DDBJ databases">
        <title>Centuries of genome instability and evolution in soft-shell clam transmissible cancer (bioRxiv).</title>
        <authorList>
            <person name="Hart S.F.M."/>
            <person name="Yonemitsu M.A."/>
            <person name="Giersch R.M."/>
            <person name="Beal B.F."/>
            <person name="Arriagada G."/>
            <person name="Davis B.W."/>
            <person name="Ostrander E.A."/>
            <person name="Goff S.P."/>
            <person name="Metzger M.J."/>
        </authorList>
    </citation>
    <scope>NUCLEOTIDE SEQUENCE</scope>
    <source>
        <strain evidence="1">MELC-2E11</strain>
        <tissue evidence="1">Siphon/mantle</tissue>
    </source>
</reference>
<protein>
    <submittedName>
        <fullName evidence="1">Uncharacterized protein</fullName>
    </submittedName>
</protein>
<organism evidence="1 2">
    <name type="scientific">Mya arenaria</name>
    <name type="common">Soft-shell clam</name>
    <dbReference type="NCBI Taxonomy" id="6604"/>
    <lineage>
        <taxon>Eukaryota</taxon>
        <taxon>Metazoa</taxon>
        <taxon>Spiralia</taxon>
        <taxon>Lophotrochozoa</taxon>
        <taxon>Mollusca</taxon>
        <taxon>Bivalvia</taxon>
        <taxon>Autobranchia</taxon>
        <taxon>Heteroconchia</taxon>
        <taxon>Euheterodonta</taxon>
        <taxon>Imparidentia</taxon>
        <taxon>Neoheterodontei</taxon>
        <taxon>Myida</taxon>
        <taxon>Myoidea</taxon>
        <taxon>Myidae</taxon>
        <taxon>Mya</taxon>
    </lineage>
</organism>
<name>A0ABY7FVY8_MYAAR</name>
<dbReference type="Proteomes" id="UP001164746">
    <property type="component" value="Chromosome 14"/>
</dbReference>
<keyword evidence="2" id="KW-1185">Reference proteome</keyword>
<accession>A0ABY7FVY8</accession>
<dbReference type="EMBL" id="CP111025">
    <property type="protein sequence ID" value="WAR26332.1"/>
    <property type="molecule type" value="Genomic_DNA"/>
</dbReference>
<gene>
    <name evidence="1" type="ORF">MAR_012036</name>
</gene>
<sequence length="102" mass="11529">MTAEQPQFKYRSVIIESIMTRNCLSYRVQWSLHGYSALTRDIYFLSEMHPAIYEELVTGKLIPHKTHCPLSAMTLNQALANANVNGDGLTVGLTDNPYAIQR</sequence>
<evidence type="ECO:0000313" key="2">
    <source>
        <dbReference type="Proteomes" id="UP001164746"/>
    </source>
</evidence>
<proteinExistence type="predicted"/>
<evidence type="ECO:0000313" key="1">
    <source>
        <dbReference type="EMBL" id="WAR26332.1"/>
    </source>
</evidence>